<dbReference type="EMBL" id="OX459125">
    <property type="protein sequence ID" value="CAI9116297.1"/>
    <property type="molecule type" value="Genomic_DNA"/>
</dbReference>
<gene>
    <name evidence="1" type="ORF">OLC1_LOCUS22632</name>
</gene>
<sequence length="135" mass="15688">MDVSLEALAMAGEDHSNLKLDAENWEKKHVLNVLNPPPHLLSPTSRDNEFDCHFVFYFPEEEQDCDNQIEDEQVCHLCNRTSNSGDMKIPKKTKRLSEGFRSLGRMMKKISNKIGKFFIERLMKKKKKSKKVCCI</sequence>
<keyword evidence="2" id="KW-1185">Reference proteome</keyword>
<name>A0AAV1E9D1_OLDCO</name>
<organism evidence="1 2">
    <name type="scientific">Oldenlandia corymbosa var. corymbosa</name>
    <dbReference type="NCBI Taxonomy" id="529605"/>
    <lineage>
        <taxon>Eukaryota</taxon>
        <taxon>Viridiplantae</taxon>
        <taxon>Streptophyta</taxon>
        <taxon>Embryophyta</taxon>
        <taxon>Tracheophyta</taxon>
        <taxon>Spermatophyta</taxon>
        <taxon>Magnoliopsida</taxon>
        <taxon>eudicotyledons</taxon>
        <taxon>Gunneridae</taxon>
        <taxon>Pentapetalae</taxon>
        <taxon>asterids</taxon>
        <taxon>lamiids</taxon>
        <taxon>Gentianales</taxon>
        <taxon>Rubiaceae</taxon>
        <taxon>Rubioideae</taxon>
        <taxon>Spermacoceae</taxon>
        <taxon>Hedyotis-Oldenlandia complex</taxon>
        <taxon>Oldenlandia</taxon>
    </lineage>
</organism>
<evidence type="ECO:0000313" key="2">
    <source>
        <dbReference type="Proteomes" id="UP001161247"/>
    </source>
</evidence>
<reference evidence="1" key="1">
    <citation type="submission" date="2023-03" db="EMBL/GenBank/DDBJ databases">
        <authorList>
            <person name="Julca I."/>
        </authorList>
    </citation>
    <scope>NUCLEOTIDE SEQUENCE</scope>
</reference>
<dbReference type="Proteomes" id="UP001161247">
    <property type="component" value="Chromosome 8"/>
</dbReference>
<proteinExistence type="predicted"/>
<accession>A0AAV1E9D1</accession>
<protein>
    <submittedName>
        <fullName evidence="1">OLC1v1017405C1</fullName>
    </submittedName>
</protein>
<evidence type="ECO:0000313" key="1">
    <source>
        <dbReference type="EMBL" id="CAI9116297.1"/>
    </source>
</evidence>
<dbReference type="AlphaFoldDB" id="A0AAV1E9D1"/>